<keyword evidence="1" id="KW-1133">Transmembrane helix</keyword>
<keyword evidence="1" id="KW-0812">Transmembrane</keyword>
<dbReference type="InterPro" id="IPR011330">
    <property type="entry name" value="Glyco_hydro/deAcase_b/a-brl"/>
</dbReference>
<evidence type="ECO:0000256" key="1">
    <source>
        <dbReference type="SAM" id="Phobius"/>
    </source>
</evidence>
<dbReference type="Proteomes" id="UP001501510">
    <property type="component" value="Unassembled WGS sequence"/>
</dbReference>
<dbReference type="SUPFAM" id="SSF88713">
    <property type="entry name" value="Glycoside hydrolase/deacetylase"/>
    <property type="match status" value="1"/>
</dbReference>
<dbReference type="Pfam" id="PF10096">
    <property type="entry name" value="DUF2334"/>
    <property type="match status" value="1"/>
</dbReference>
<dbReference type="Gene3D" id="3.20.20.370">
    <property type="entry name" value="Glycoside hydrolase/deacetylase"/>
    <property type="match status" value="1"/>
</dbReference>
<organism evidence="2 3">
    <name type="scientific">Clostridium oceanicum</name>
    <dbReference type="NCBI Taxonomy" id="1543"/>
    <lineage>
        <taxon>Bacteria</taxon>
        <taxon>Bacillati</taxon>
        <taxon>Bacillota</taxon>
        <taxon>Clostridia</taxon>
        <taxon>Eubacteriales</taxon>
        <taxon>Clostridiaceae</taxon>
        <taxon>Clostridium</taxon>
    </lineage>
</organism>
<accession>A0ABP3UYS1</accession>
<evidence type="ECO:0000313" key="3">
    <source>
        <dbReference type="Proteomes" id="UP001501510"/>
    </source>
</evidence>
<feature type="transmembrane region" description="Helical" evidence="1">
    <location>
        <begin position="525"/>
        <end position="547"/>
    </location>
</feature>
<dbReference type="EMBL" id="BAAACG010000013">
    <property type="protein sequence ID" value="GAA0745105.1"/>
    <property type="molecule type" value="Genomic_DNA"/>
</dbReference>
<name>A0ABP3UYS1_9CLOT</name>
<reference evidence="3" key="1">
    <citation type="journal article" date="2019" name="Int. J. Syst. Evol. Microbiol.">
        <title>The Global Catalogue of Microorganisms (GCM) 10K type strain sequencing project: providing services to taxonomists for standard genome sequencing and annotation.</title>
        <authorList>
            <consortium name="The Broad Institute Genomics Platform"/>
            <consortium name="The Broad Institute Genome Sequencing Center for Infectious Disease"/>
            <person name="Wu L."/>
            <person name="Ma J."/>
        </authorList>
    </citation>
    <scope>NUCLEOTIDE SEQUENCE [LARGE SCALE GENOMIC DNA]</scope>
    <source>
        <strain evidence="3">JCM 1407</strain>
    </source>
</reference>
<dbReference type="RefSeq" id="WP_343762983.1">
    <property type="nucleotide sequence ID" value="NZ_BAAACG010000013.1"/>
</dbReference>
<evidence type="ECO:0000313" key="2">
    <source>
        <dbReference type="EMBL" id="GAA0745105.1"/>
    </source>
</evidence>
<gene>
    <name evidence="2" type="ORF">GCM10008906_31020</name>
</gene>
<keyword evidence="3" id="KW-1185">Reference proteome</keyword>
<proteinExistence type="predicted"/>
<keyword evidence="1" id="KW-0472">Membrane</keyword>
<sequence length="557" mass="65308">MIFKKYFISLFLLLFIIVNLNFSNVYAKSNKSKVLFVYNREKYFGANSNLVKSIKELLGHFSVDVKTKNLEDYDSTDLNKYDVVIVSGIHWNSNYTSFIKDIKSYKNKIFWIGDGIQSLIESDKKYGLEYLGKNSNMSEIYYTNNRKYENISSKSMKKFLLSGESEFNILKVNDKNTNVLSYISDGENSYPFAFNIYKLWYVSRVESSSILFYVFSDILNDVFEVKNFSKDKAFVRIEDVHPYRDVNKLKEIADYLYKENVPFMIALIPVYVNPDTDEKTFINEKKEFKDAIRYMQKKGGSVILHGYTHQHYKGKTSGEGFEFWNGEEDAPLKLDMKKYVHDRVLLGVKECLKNGIYPLGYEAPHYAMDSVGYKELKKYFSTYVGQYQSSDMNFTTTAYPYTLKDTDNFNKLIPENLGYVDHKDPYSVEKIIRNYEKLSIVRGNVNGFFFHPFEKKSDLKKIIDYLKSKKIDFIDLKKEENWVQIDNIKVNSRNNKITSLGVKLLDEEKNNSQKLNNKSKYINNINSVVIIIVCSFSIILFILFLVLRKIDKKKFLR</sequence>
<protein>
    <submittedName>
        <fullName evidence="2">Polysaccharide deacetylase family protein</fullName>
    </submittedName>
</protein>
<dbReference type="InterPro" id="IPR018763">
    <property type="entry name" value="DUF2334"/>
</dbReference>
<comment type="caution">
    <text evidence="2">The sequence shown here is derived from an EMBL/GenBank/DDBJ whole genome shotgun (WGS) entry which is preliminary data.</text>
</comment>
<dbReference type="CDD" id="cd10923">
    <property type="entry name" value="CE4_COG5298"/>
    <property type="match status" value="1"/>
</dbReference>